<proteinExistence type="predicted"/>
<comment type="caution">
    <text evidence="1">The sequence shown here is derived from an EMBL/GenBank/DDBJ whole genome shotgun (WGS) entry which is preliminary data.</text>
</comment>
<reference evidence="1" key="1">
    <citation type="submission" date="2009-07" db="EMBL/GenBank/DDBJ databases">
        <authorList>
            <person name="Weinstock G."/>
            <person name="Sodergren E."/>
            <person name="Clifton S."/>
            <person name="Fulton L."/>
            <person name="Fulton B."/>
            <person name="Courtney L."/>
            <person name="Fronick C."/>
            <person name="Harrison M."/>
            <person name="Strong C."/>
            <person name="Farmer C."/>
            <person name="Delahaunty K."/>
            <person name="Markovic C."/>
            <person name="Hall O."/>
            <person name="Minx P."/>
            <person name="Tomlinson C."/>
            <person name="Mitreva M."/>
            <person name="Nelson J."/>
            <person name="Hou S."/>
            <person name="Wollam A."/>
            <person name="Pepin K.H."/>
            <person name="Johnson M."/>
            <person name="Bhonagiri V."/>
            <person name="Nash W.E."/>
            <person name="Warren W."/>
            <person name="Chinwalla A."/>
            <person name="Mardis E.R."/>
            <person name="Wilson R.K."/>
        </authorList>
    </citation>
    <scope>NUCLEOTIDE SEQUENCE [LARGE SCALE GENOMIC DNA]</scope>
    <source>
        <strain evidence="1">ATCC 29256</strain>
    </source>
</reference>
<dbReference type="AlphaFoldDB" id="C6M8C9"/>
<protein>
    <submittedName>
        <fullName evidence="1">Uncharacterized protein</fullName>
    </submittedName>
</protein>
<evidence type="ECO:0000313" key="2">
    <source>
        <dbReference type="Proteomes" id="UP000005365"/>
    </source>
</evidence>
<dbReference type="EMBL" id="ACKO02000020">
    <property type="protein sequence ID" value="EET43442.1"/>
    <property type="molecule type" value="Genomic_DNA"/>
</dbReference>
<organism evidence="1 2">
    <name type="scientific">Neisseria sicca ATCC 29256</name>
    <dbReference type="NCBI Taxonomy" id="547045"/>
    <lineage>
        <taxon>Bacteria</taxon>
        <taxon>Pseudomonadati</taxon>
        <taxon>Pseudomonadota</taxon>
        <taxon>Betaproteobacteria</taxon>
        <taxon>Neisseriales</taxon>
        <taxon>Neisseriaceae</taxon>
        <taxon>Neisseria</taxon>
    </lineage>
</organism>
<dbReference type="Proteomes" id="UP000005365">
    <property type="component" value="Unassembled WGS sequence"/>
</dbReference>
<sequence>MSINSLFCFEWMEIKRQAPALPVYLNPPRKTAIEIRIAAIFYITVFNQALADSE</sequence>
<name>C6M8C9_NEISI</name>
<keyword evidence="2" id="KW-1185">Reference proteome</keyword>
<accession>C6M8C9</accession>
<gene>
    <name evidence="1" type="ORF">NEISICOT_02797</name>
</gene>
<evidence type="ECO:0000313" key="1">
    <source>
        <dbReference type="EMBL" id="EET43442.1"/>
    </source>
</evidence>